<dbReference type="RefSeq" id="WP_089525644.1">
    <property type="nucleotide sequence ID" value="NZ_NMUQ01000002.1"/>
</dbReference>
<dbReference type="AlphaFoldDB" id="A0A229NYB4"/>
<evidence type="ECO:0000259" key="1">
    <source>
        <dbReference type="Pfam" id="PF13302"/>
    </source>
</evidence>
<accession>A0A229NYB4</accession>
<dbReference type="OrthoDB" id="9795206at2"/>
<keyword evidence="3" id="KW-1185">Reference proteome</keyword>
<protein>
    <recommendedName>
        <fullName evidence="1">N-acetyltransferase domain-containing protein</fullName>
    </recommendedName>
</protein>
<dbReference type="InterPro" id="IPR000182">
    <property type="entry name" value="GNAT_dom"/>
</dbReference>
<evidence type="ECO:0000313" key="3">
    <source>
        <dbReference type="Proteomes" id="UP000215145"/>
    </source>
</evidence>
<sequence length="95" mass="10466">MGYVDLASIKGNTAEIGVAIGESGLWGKGIGVSATKLWMDYASEKLGITVFYAEAHESNIRSIKMLEKSGFKELSRTGMEVYRGEECRLIQFVLQ</sequence>
<feature type="domain" description="N-acetyltransferase" evidence="1">
    <location>
        <begin position="2"/>
        <end position="72"/>
    </location>
</feature>
<dbReference type="EMBL" id="NMUQ01000002">
    <property type="protein sequence ID" value="OXM14827.1"/>
    <property type="molecule type" value="Genomic_DNA"/>
</dbReference>
<proteinExistence type="predicted"/>
<dbReference type="PANTHER" id="PTHR43415">
    <property type="entry name" value="SPERMIDINE N(1)-ACETYLTRANSFERASE"/>
    <property type="match status" value="1"/>
</dbReference>
<name>A0A229NYB4_9BACL</name>
<dbReference type="InterPro" id="IPR016181">
    <property type="entry name" value="Acyl_CoA_acyltransferase"/>
</dbReference>
<dbReference type="PANTHER" id="PTHR43415:SF3">
    <property type="entry name" value="GNAT-FAMILY ACETYLTRANSFERASE"/>
    <property type="match status" value="1"/>
</dbReference>
<reference evidence="2 3" key="1">
    <citation type="submission" date="2017-07" db="EMBL/GenBank/DDBJ databases">
        <title>Paenibacillus herberti R33 genome sequencing and assembly.</title>
        <authorList>
            <person name="Su W."/>
        </authorList>
    </citation>
    <scope>NUCLEOTIDE SEQUENCE [LARGE SCALE GENOMIC DNA]</scope>
    <source>
        <strain evidence="2 3">R33</strain>
    </source>
</reference>
<dbReference type="SUPFAM" id="SSF55729">
    <property type="entry name" value="Acyl-CoA N-acyltransferases (Nat)"/>
    <property type="match status" value="1"/>
</dbReference>
<dbReference type="Pfam" id="PF13302">
    <property type="entry name" value="Acetyltransf_3"/>
    <property type="match status" value="1"/>
</dbReference>
<dbReference type="Gene3D" id="3.40.630.30">
    <property type="match status" value="1"/>
</dbReference>
<gene>
    <name evidence="2" type="ORF">CGZ75_18335</name>
</gene>
<dbReference type="Proteomes" id="UP000215145">
    <property type="component" value="Unassembled WGS sequence"/>
</dbReference>
<evidence type="ECO:0000313" key="2">
    <source>
        <dbReference type="EMBL" id="OXM14827.1"/>
    </source>
</evidence>
<comment type="caution">
    <text evidence="2">The sequence shown here is derived from an EMBL/GenBank/DDBJ whole genome shotgun (WGS) entry which is preliminary data.</text>
</comment>
<organism evidence="2 3">
    <name type="scientific">Paenibacillus herberti</name>
    <dbReference type="NCBI Taxonomy" id="1619309"/>
    <lineage>
        <taxon>Bacteria</taxon>
        <taxon>Bacillati</taxon>
        <taxon>Bacillota</taxon>
        <taxon>Bacilli</taxon>
        <taxon>Bacillales</taxon>
        <taxon>Paenibacillaceae</taxon>
        <taxon>Paenibacillus</taxon>
    </lineage>
</organism>
<dbReference type="GO" id="GO:0016747">
    <property type="term" value="F:acyltransferase activity, transferring groups other than amino-acyl groups"/>
    <property type="evidence" value="ECO:0007669"/>
    <property type="project" value="InterPro"/>
</dbReference>